<gene>
    <name evidence="11" type="ORF">GFB47_02510</name>
</gene>
<evidence type="ECO:0000259" key="9">
    <source>
        <dbReference type="Pfam" id="PF03872"/>
    </source>
</evidence>
<dbReference type="Pfam" id="PF03872">
    <property type="entry name" value="RseA_N"/>
    <property type="match status" value="1"/>
</dbReference>
<evidence type="ECO:0000256" key="5">
    <source>
        <dbReference type="ARBA" id="ARBA00022989"/>
    </source>
</evidence>
<dbReference type="PIRSF" id="PIRSF016938">
    <property type="entry name" value="RseA"/>
    <property type="match status" value="1"/>
</dbReference>
<comment type="similarity">
    <text evidence="2 7">Belongs to the RseA family.</text>
</comment>
<dbReference type="Pfam" id="PF03873">
    <property type="entry name" value="RseA_C"/>
    <property type="match status" value="1"/>
</dbReference>
<evidence type="ECO:0000256" key="8">
    <source>
        <dbReference type="SAM" id="Phobius"/>
    </source>
</evidence>
<comment type="function">
    <text evidence="7">An anti-sigma factor for extracytoplasmic function (ECF) sigma factor sigma-E (RpoE). ECF sigma factors are held in an inactive form by an anti-sigma factor until released by regulated intramembrane proteolysis (RIP). RIP occurs when an extracytoplasmic signal triggers a concerted proteolytic cascade to transmit information and elicit cellular responses. The membrane-spanning regulatory substrate protein is first cut periplasmically (site-1 protease, S1P, DegS), then within the membrane itself (site-2 protease, S2P, RseP), while cytoplasmic proteases finish degrading the anti-sigma factor, liberating sigma-E.</text>
</comment>
<dbReference type="CDD" id="cd16328">
    <property type="entry name" value="RseA_N"/>
    <property type="match status" value="1"/>
</dbReference>
<evidence type="ECO:0000313" key="11">
    <source>
        <dbReference type="EMBL" id="QGA64384.1"/>
    </source>
</evidence>
<keyword evidence="3 7" id="KW-1003">Cell membrane</keyword>
<feature type="transmembrane region" description="Helical" evidence="8">
    <location>
        <begin position="100"/>
        <end position="122"/>
    </location>
</feature>
<dbReference type="SUPFAM" id="SSF89069">
    <property type="entry name" value="N-terminal, cytoplasmic domain of anti-sigmaE factor RseA"/>
    <property type="match status" value="1"/>
</dbReference>
<accession>A0A5Q0TC57</accession>
<keyword evidence="5 8" id="KW-1133">Transmembrane helix</keyword>
<dbReference type="Proteomes" id="UP000348942">
    <property type="component" value="Chromosome 1"/>
</dbReference>
<keyword evidence="7" id="KW-0997">Cell inner membrane</keyword>
<evidence type="ECO:0000259" key="10">
    <source>
        <dbReference type="Pfam" id="PF03873"/>
    </source>
</evidence>
<evidence type="ECO:0000256" key="6">
    <source>
        <dbReference type="ARBA" id="ARBA00023136"/>
    </source>
</evidence>
<evidence type="ECO:0000313" key="12">
    <source>
        <dbReference type="Proteomes" id="UP000348942"/>
    </source>
</evidence>
<organism evidence="11 12">
    <name type="scientific">Vibrio algicola</name>
    <dbReference type="NCBI Taxonomy" id="2662262"/>
    <lineage>
        <taxon>Bacteria</taxon>
        <taxon>Pseudomonadati</taxon>
        <taxon>Pseudomonadota</taxon>
        <taxon>Gammaproteobacteria</taxon>
        <taxon>Vibrionales</taxon>
        <taxon>Vibrionaceae</taxon>
        <taxon>Vibrio</taxon>
    </lineage>
</organism>
<dbReference type="Gene3D" id="1.20.5.3960">
    <property type="match status" value="1"/>
</dbReference>
<dbReference type="GO" id="GO:0016989">
    <property type="term" value="F:sigma factor antagonist activity"/>
    <property type="evidence" value="ECO:0007669"/>
    <property type="project" value="InterPro"/>
</dbReference>
<dbReference type="GO" id="GO:0005886">
    <property type="term" value="C:plasma membrane"/>
    <property type="evidence" value="ECO:0007669"/>
    <property type="project" value="UniProtKB-SubCell"/>
</dbReference>
<evidence type="ECO:0000256" key="2">
    <source>
        <dbReference type="ARBA" id="ARBA00005837"/>
    </source>
</evidence>
<dbReference type="InterPro" id="IPR026279">
    <property type="entry name" value="RseA"/>
</dbReference>
<dbReference type="PANTHER" id="PTHR38104">
    <property type="match status" value="1"/>
</dbReference>
<dbReference type="Gene3D" id="1.10.10.880">
    <property type="entry name" value="Anti sigma-E protein RseA, N-terminal domain"/>
    <property type="match status" value="1"/>
</dbReference>
<dbReference type="InterPro" id="IPR005573">
    <property type="entry name" value="Anti-sigma_E_RseA_C"/>
</dbReference>
<dbReference type="InterPro" id="IPR005572">
    <property type="entry name" value="Anti-sigma_E_RseA_N"/>
</dbReference>
<keyword evidence="6 7" id="KW-0472">Membrane</keyword>
<dbReference type="InterPro" id="IPR036147">
    <property type="entry name" value="Anti-sigma_E_RseA_N_sf"/>
</dbReference>
<feature type="domain" description="Anti sigma-E protein RseA C-terminal" evidence="10">
    <location>
        <begin position="137"/>
        <end position="189"/>
    </location>
</feature>
<feature type="domain" description="Anti sigma-E protein RseA N-terminal" evidence="9">
    <location>
        <begin position="1"/>
        <end position="95"/>
    </location>
</feature>
<dbReference type="AlphaFoldDB" id="A0A5Q0TC57"/>
<sequence length="194" mass="21126">MTSKQQISALMDGELVDQSLISDIENDAEAQQSWSHYHLIGDTLRGEAPQNMPAWDIAANVAMALDAEPAHSTHNQGLTNVTPMIESQPKPQKARKAMPAWLSNITQIGIAACVSMVVVLGVQQYSGSNSAPTDADQLPVLQTIPFAGSAEPVSLTRDSIRPQSGEAKAMEQHRRINALMQDYELQLRLNHTSE</sequence>
<dbReference type="RefSeq" id="WP_153446294.1">
    <property type="nucleotide sequence ID" value="NZ_CP045699.1"/>
</dbReference>
<name>A0A5Q0TC57_9VIBR</name>
<comment type="subunit">
    <text evidence="7">Interacts 1:1 with ECF RNA polymerase sigma-E (RpoE); this inhibits the interaction of sigma-E with the RNA polymerase catalytic core and leads to a decreased expression of sigma-E-regulated genes. Interacts with RseB.</text>
</comment>
<keyword evidence="4 8" id="KW-0812">Transmembrane</keyword>
<dbReference type="EMBL" id="CP045699">
    <property type="protein sequence ID" value="QGA64384.1"/>
    <property type="molecule type" value="Genomic_DNA"/>
</dbReference>
<protein>
    <recommendedName>
        <fullName evidence="7">Anti-sigma-E factor RseA</fullName>
    </recommendedName>
    <alternativeName>
        <fullName evidence="7">Regulator of SigE</fullName>
    </alternativeName>
    <alternativeName>
        <fullName evidence="7">Sigma-E anti-sigma factor RseA</fullName>
    </alternativeName>
    <alternativeName>
        <fullName evidence="7">Sigma-E factor negative regulatory protein</fullName>
    </alternativeName>
</protein>
<dbReference type="PANTHER" id="PTHR38104:SF1">
    <property type="entry name" value="ANTI-SIGMA-E FACTOR RSEA"/>
    <property type="match status" value="1"/>
</dbReference>
<evidence type="ECO:0000256" key="4">
    <source>
        <dbReference type="ARBA" id="ARBA00022692"/>
    </source>
</evidence>
<dbReference type="InterPro" id="IPR052383">
    <property type="entry name" value="Anti-sigma-E_RseA-like"/>
</dbReference>
<evidence type="ECO:0000256" key="7">
    <source>
        <dbReference type="PIRNR" id="PIRNR016938"/>
    </source>
</evidence>
<keyword evidence="12" id="KW-1185">Reference proteome</keyword>
<proteinExistence type="inferred from homology"/>
<reference evidence="11 12" key="1">
    <citation type="submission" date="2019-10" db="EMBL/GenBank/DDBJ databases">
        <title>Vibrio sp. nov., isolated from Coralline algae surface.</title>
        <authorList>
            <person name="Geng Y."/>
            <person name="Zhang X."/>
        </authorList>
    </citation>
    <scope>NUCLEOTIDE SEQUENCE [LARGE SCALE GENOMIC DNA]</scope>
    <source>
        <strain evidence="11 12">SM1977</strain>
    </source>
</reference>
<comment type="subcellular location">
    <subcellularLocation>
        <location evidence="7">Cell inner membrane</location>
    </subcellularLocation>
    <subcellularLocation>
        <location evidence="1">Cell membrane</location>
        <topology evidence="1">Single-pass membrane protein</topology>
    </subcellularLocation>
</comment>
<evidence type="ECO:0000256" key="3">
    <source>
        <dbReference type="ARBA" id="ARBA00022475"/>
    </source>
</evidence>
<evidence type="ECO:0000256" key="1">
    <source>
        <dbReference type="ARBA" id="ARBA00004162"/>
    </source>
</evidence>